<dbReference type="Proteomes" id="UP000192257">
    <property type="component" value="Unassembled WGS sequence"/>
</dbReference>
<sequence>MTTMFVQLRHMVYLLVLLQCCACATHVLAATPGFLDAEKAVQMSVKHTNQFISQVEGCLQLWKTKLPDCLEKCEKAKLVLPKLKNVVAGIEKDPDVKINKKVKGELREPLLGMVKQAKDLIPVAGDAARGCSVPAEMATVRGRMCAIHWGNLAPHVEGFPASLKYYELEKSGADDPNRAGEYLMSSYELYYRASNVTQEYSNKTGEIRRCMAFGHGDWKDVKKQVEELFRLIEDHGGSAVKVVEEAKWGELNRTREGEKEEQKKVDEKETKEGPGGVVVVKIEDKGVVEEVGFKRYGGKADQDVGAIRPRELPGDVGDFNADLENAMEEVALARKLAEEKARKEREEQERERERERKAEEERKERERVRKEKEEKARQIEREKQAAEKTREAEEKRKQQEREAAEKARQADEERKEQERQAAEKSKEAAKKKDGSSSPVLVHSSLILLVLSVLGCTLV</sequence>
<proteinExistence type="predicted"/>
<feature type="chain" id="PRO_5012077692" evidence="2">
    <location>
        <begin position="30"/>
        <end position="458"/>
    </location>
</feature>
<dbReference type="RefSeq" id="XP_028880928.1">
    <property type="nucleotide sequence ID" value="XM_029027749.1"/>
</dbReference>
<comment type="caution">
    <text evidence="3">The sequence shown here is derived from an EMBL/GenBank/DDBJ whole genome shotgun (WGS) entry which is preliminary data.</text>
</comment>
<dbReference type="EMBL" id="NBCO01000025">
    <property type="protein sequence ID" value="ORC86862.1"/>
    <property type="molecule type" value="Genomic_DNA"/>
</dbReference>
<dbReference type="AlphaFoldDB" id="A0A1X0NQ68"/>
<dbReference type="STRING" id="67003.A0A1X0NQ68"/>
<gene>
    <name evidence="3" type="ORF">TM35_000251580</name>
</gene>
<feature type="region of interest" description="Disordered" evidence="1">
    <location>
        <begin position="339"/>
        <end position="441"/>
    </location>
</feature>
<keyword evidence="4" id="KW-1185">Reference proteome</keyword>
<evidence type="ECO:0000313" key="3">
    <source>
        <dbReference type="EMBL" id="ORC86862.1"/>
    </source>
</evidence>
<reference evidence="3 4" key="1">
    <citation type="submission" date="2017-03" db="EMBL/GenBank/DDBJ databases">
        <title>An alternative strategy for trypanosome survival in the mammalian bloodstream revealed through genome and transcriptome analysis of the ubiquitous bovine parasite Trypanosoma (Megatrypanum) theileri.</title>
        <authorList>
            <person name="Kelly S."/>
            <person name="Ivens A."/>
            <person name="Mott A."/>
            <person name="O'Neill E."/>
            <person name="Emms D."/>
            <person name="Macleod O."/>
            <person name="Voorheis P."/>
            <person name="Matthews J."/>
            <person name="Matthews K."/>
            <person name="Carrington M."/>
        </authorList>
    </citation>
    <scope>NUCLEOTIDE SEQUENCE [LARGE SCALE GENOMIC DNA]</scope>
    <source>
        <strain evidence="3">Edinburgh</strain>
    </source>
</reference>
<evidence type="ECO:0000256" key="1">
    <source>
        <dbReference type="SAM" id="MobiDB-lite"/>
    </source>
</evidence>
<dbReference type="VEuPathDB" id="TriTrypDB:TM35_000251580"/>
<keyword evidence="2" id="KW-0732">Signal</keyword>
<protein>
    <submittedName>
        <fullName evidence="3">Uncharacterized protein</fullName>
    </submittedName>
</protein>
<accession>A0A1X0NQ68</accession>
<feature type="signal peptide" evidence="2">
    <location>
        <begin position="1"/>
        <end position="29"/>
    </location>
</feature>
<dbReference type="GeneID" id="39987529"/>
<organism evidence="3 4">
    <name type="scientific">Trypanosoma theileri</name>
    <dbReference type="NCBI Taxonomy" id="67003"/>
    <lineage>
        <taxon>Eukaryota</taxon>
        <taxon>Discoba</taxon>
        <taxon>Euglenozoa</taxon>
        <taxon>Kinetoplastea</taxon>
        <taxon>Metakinetoplastina</taxon>
        <taxon>Trypanosomatida</taxon>
        <taxon>Trypanosomatidae</taxon>
        <taxon>Trypanosoma</taxon>
    </lineage>
</organism>
<feature type="region of interest" description="Disordered" evidence="1">
    <location>
        <begin position="253"/>
        <end position="272"/>
    </location>
</feature>
<name>A0A1X0NQ68_9TRYP</name>
<evidence type="ECO:0000313" key="4">
    <source>
        <dbReference type="Proteomes" id="UP000192257"/>
    </source>
</evidence>
<feature type="compositionally biased region" description="Basic and acidic residues" evidence="1">
    <location>
        <begin position="339"/>
        <end position="434"/>
    </location>
</feature>
<evidence type="ECO:0000256" key="2">
    <source>
        <dbReference type="SAM" id="SignalP"/>
    </source>
</evidence>